<keyword evidence="5" id="KW-0653">Protein transport</keyword>
<dbReference type="GO" id="GO:0005886">
    <property type="term" value="C:plasma membrane"/>
    <property type="evidence" value="ECO:0007669"/>
    <property type="project" value="UniProtKB-SubCell"/>
</dbReference>
<evidence type="ECO:0000256" key="4">
    <source>
        <dbReference type="ARBA" id="ARBA00022692"/>
    </source>
</evidence>
<keyword evidence="3" id="KW-1003">Cell membrane</keyword>
<comment type="subcellular location">
    <subcellularLocation>
        <location evidence="1">Cell membrane</location>
        <topology evidence="1">Multi-pass membrane protein</topology>
    </subcellularLocation>
    <subcellularLocation>
        <location evidence="9">Membrane</location>
        <topology evidence="9">Multi-pass membrane protein</topology>
    </subcellularLocation>
</comment>
<proteinExistence type="inferred from homology"/>
<dbReference type="GO" id="GO:0032977">
    <property type="term" value="F:membrane insertase activity"/>
    <property type="evidence" value="ECO:0007669"/>
    <property type="project" value="InterPro"/>
</dbReference>
<feature type="domain" description="Membrane insertase YidC/Oxa/ALB C-terminal" evidence="11">
    <location>
        <begin position="28"/>
        <end position="250"/>
    </location>
</feature>
<evidence type="ECO:0000256" key="6">
    <source>
        <dbReference type="ARBA" id="ARBA00022989"/>
    </source>
</evidence>
<comment type="similarity">
    <text evidence="9">Belongs to the OXA1/ALB3/YidC family.</text>
</comment>
<evidence type="ECO:0000256" key="2">
    <source>
        <dbReference type="ARBA" id="ARBA00022448"/>
    </source>
</evidence>
<dbReference type="InterPro" id="IPR001708">
    <property type="entry name" value="YidC/ALB3/OXA1/COX18"/>
</dbReference>
<dbReference type="InterPro" id="IPR028055">
    <property type="entry name" value="YidC/Oxa/ALB_C"/>
</dbReference>
<name>A0A1F7X527_9BACT</name>
<gene>
    <name evidence="12" type="ORF">A2Y68_01925</name>
</gene>
<feature type="transmembrane region" description="Helical" evidence="10">
    <location>
        <begin position="96"/>
        <end position="117"/>
    </location>
</feature>
<evidence type="ECO:0000256" key="10">
    <source>
        <dbReference type="SAM" id="Phobius"/>
    </source>
</evidence>
<feature type="transmembrane region" description="Helical" evidence="10">
    <location>
        <begin position="20"/>
        <end position="42"/>
    </location>
</feature>
<evidence type="ECO:0000256" key="8">
    <source>
        <dbReference type="ARBA" id="ARBA00023186"/>
    </source>
</evidence>
<evidence type="ECO:0000313" key="13">
    <source>
        <dbReference type="Proteomes" id="UP000176778"/>
    </source>
</evidence>
<feature type="transmembrane region" description="Helical" evidence="10">
    <location>
        <begin position="170"/>
        <end position="189"/>
    </location>
</feature>
<protein>
    <recommendedName>
        <fullName evidence="11">Membrane insertase YidC/Oxa/ALB C-terminal domain-containing protein</fullName>
    </recommendedName>
</protein>
<evidence type="ECO:0000256" key="9">
    <source>
        <dbReference type="RuleBase" id="RU003945"/>
    </source>
</evidence>
<evidence type="ECO:0000313" key="12">
    <source>
        <dbReference type="EMBL" id="OGM10176.1"/>
    </source>
</evidence>
<keyword evidence="6 10" id="KW-1133">Transmembrane helix</keyword>
<dbReference type="AlphaFoldDB" id="A0A1F7X527"/>
<feature type="transmembrane region" description="Helical" evidence="10">
    <location>
        <begin position="220"/>
        <end position="239"/>
    </location>
</feature>
<comment type="caution">
    <text evidence="12">The sequence shown here is derived from an EMBL/GenBank/DDBJ whole genome shotgun (WGS) entry which is preliminary data.</text>
</comment>
<reference evidence="12 13" key="1">
    <citation type="journal article" date="2016" name="Nat. Commun.">
        <title>Thousands of microbial genomes shed light on interconnected biogeochemical processes in an aquifer system.</title>
        <authorList>
            <person name="Anantharaman K."/>
            <person name="Brown C.T."/>
            <person name="Hug L.A."/>
            <person name="Sharon I."/>
            <person name="Castelle C.J."/>
            <person name="Probst A.J."/>
            <person name="Thomas B.C."/>
            <person name="Singh A."/>
            <person name="Wilkins M.J."/>
            <person name="Karaoz U."/>
            <person name="Brodie E.L."/>
            <person name="Williams K.H."/>
            <person name="Hubbard S.S."/>
            <person name="Banfield J.F."/>
        </authorList>
    </citation>
    <scope>NUCLEOTIDE SEQUENCE [LARGE SCALE GENOMIC DNA]</scope>
</reference>
<organism evidence="12 13">
    <name type="scientific">Candidatus Woesebacteria bacterium RBG_13_46_13</name>
    <dbReference type="NCBI Taxonomy" id="1802479"/>
    <lineage>
        <taxon>Bacteria</taxon>
        <taxon>Candidatus Woeseibacteriota</taxon>
    </lineage>
</organism>
<evidence type="ECO:0000256" key="5">
    <source>
        <dbReference type="ARBA" id="ARBA00022927"/>
    </source>
</evidence>
<evidence type="ECO:0000259" key="11">
    <source>
        <dbReference type="Pfam" id="PF02096"/>
    </source>
</evidence>
<evidence type="ECO:0000256" key="7">
    <source>
        <dbReference type="ARBA" id="ARBA00023136"/>
    </source>
</evidence>
<evidence type="ECO:0000256" key="1">
    <source>
        <dbReference type="ARBA" id="ARBA00004651"/>
    </source>
</evidence>
<keyword evidence="8" id="KW-0143">Chaperone</keyword>
<sequence length="275" mass="30809">MNIFTTFLIQPLTNGLILFYKLLGGNLGIAIIAFSLALRFILNPLTKPYMQSMKKMKELQPQLDKLKKKYANDKKGLLEAQAEFYRQEKVNPGAGCLPYLLQIVILIALFNVFTRVLSPGVGIEKLNELLYQPLRFAQNETLKTSFLYLNLTKPDVFRIPGAPFPIPGPLLLLAALLQFVSAKIMAPVVSAEKKIAQKTAGGADDIQVAMQQSMTYTFPLFTLIFGMSFPSGLALYWLLFSFWQAWQQYQTTGWGGMAPWISKLGLLKSQTNKNG</sequence>
<keyword evidence="2" id="KW-0813">Transport</keyword>
<dbReference type="NCBIfam" id="TIGR03592">
    <property type="entry name" value="yidC_oxa1_cterm"/>
    <property type="match status" value="1"/>
</dbReference>
<dbReference type="GO" id="GO:0015031">
    <property type="term" value="P:protein transport"/>
    <property type="evidence" value="ECO:0007669"/>
    <property type="project" value="UniProtKB-KW"/>
</dbReference>
<keyword evidence="4 9" id="KW-0812">Transmembrane</keyword>
<accession>A0A1F7X527</accession>
<dbReference type="CDD" id="cd20070">
    <property type="entry name" value="5TM_YidC_Alb3"/>
    <property type="match status" value="1"/>
</dbReference>
<dbReference type="InterPro" id="IPR047196">
    <property type="entry name" value="YidC_ALB_C"/>
</dbReference>
<dbReference type="PANTHER" id="PTHR12428">
    <property type="entry name" value="OXA1"/>
    <property type="match status" value="1"/>
</dbReference>
<dbReference type="STRING" id="1802479.A2Y68_01925"/>
<dbReference type="PANTHER" id="PTHR12428:SF65">
    <property type="entry name" value="CYTOCHROME C OXIDASE ASSEMBLY PROTEIN COX18, MITOCHONDRIAL"/>
    <property type="match status" value="1"/>
</dbReference>
<dbReference type="PRINTS" id="PR00701">
    <property type="entry name" value="60KDINNERMP"/>
</dbReference>
<dbReference type="GO" id="GO:0051205">
    <property type="term" value="P:protein insertion into membrane"/>
    <property type="evidence" value="ECO:0007669"/>
    <property type="project" value="TreeGrafter"/>
</dbReference>
<dbReference type="EMBL" id="MGFR01000001">
    <property type="protein sequence ID" value="OGM10176.1"/>
    <property type="molecule type" value="Genomic_DNA"/>
</dbReference>
<dbReference type="Pfam" id="PF02096">
    <property type="entry name" value="60KD_IMP"/>
    <property type="match status" value="1"/>
</dbReference>
<keyword evidence="7 10" id="KW-0472">Membrane</keyword>
<evidence type="ECO:0000256" key="3">
    <source>
        <dbReference type="ARBA" id="ARBA00022475"/>
    </source>
</evidence>
<dbReference type="Proteomes" id="UP000176778">
    <property type="component" value="Unassembled WGS sequence"/>
</dbReference>